<dbReference type="EMBL" id="CM051402">
    <property type="protein sequence ID" value="KAJ4710695.1"/>
    <property type="molecule type" value="Genomic_DNA"/>
</dbReference>
<keyword evidence="2" id="KW-1185">Reference proteome</keyword>
<comment type="caution">
    <text evidence="1">The sequence shown here is derived from an EMBL/GenBank/DDBJ whole genome shotgun (WGS) entry which is preliminary data.</text>
</comment>
<evidence type="ECO:0000313" key="2">
    <source>
        <dbReference type="Proteomes" id="UP001164539"/>
    </source>
</evidence>
<proteinExistence type="predicted"/>
<protein>
    <submittedName>
        <fullName evidence="1">18S pre-ribosomal assembly protein gar2-related, putative isoform 1</fullName>
    </submittedName>
</protein>
<dbReference type="Proteomes" id="UP001164539">
    <property type="component" value="Chromosome 9"/>
</dbReference>
<evidence type="ECO:0000313" key="1">
    <source>
        <dbReference type="EMBL" id="KAJ4710695.1"/>
    </source>
</evidence>
<sequence>MKFVSDSDQVFPHSTLDHKPDSKPFEYHENGLDSTGLKSENNTIKEYQNGVLSASKANEGVAGHLPCVTNDEDDWNERKIYRSMSLDNLANDKDKDVQNLEAPDSHSCGEMESFEESVFYMDKSVTECELPELIVCYKESTYHVKDICIDEGVPSHDRIIFESNVDEKGVHAFLPPKEYRNSELMEEKRNDIMPLPDVLKSSAENDSDEDIVNQFNSSQESDSDEDIIDRHDSKDEAGEVKDEATDEITNDVSKELLSLGDLLSMHDLSKGNSHSKSCNNDAVEVKRECFQGSSESNPSLASRAEELTSGTEKAISAGSHSVSASEESNNISQETILANPALVSATEKANNNSEEASLASLDLVSTSEESTKITTADRLPYNSKVETGSITFDFDASASATKSKEEPLQNGDSEHIEIPGTSSLLDTPRQSVSSRVHSTLGESSFSASGPLPGMITYSGPIAYSGNISLRSDSSTTSTRSFAFPVLQSEWNSSPVRMAKADRRHYRKHKCWRQGLLCCRF</sequence>
<name>A0ACC1XH69_MELAZ</name>
<reference evidence="1 2" key="1">
    <citation type="journal article" date="2023" name="Science">
        <title>Complex scaffold remodeling in plant triterpene biosynthesis.</title>
        <authorList>
            <person name="De La Pena R."/>
            <person name="Hodgson H."/>
            <person name="Liu J.C."/>
            <person name="Stephenson M.J."/>
            <person name="Martin A.C."/>
            <person name="Owen C."/>
            <person name="Harkess A."/>
            <person name="Leebens-Mack J."/>
            <person name="Jimenez L.E."/>
            <person name="Osbourn A."/>
            <person name="Sattely E.S."/>
        </authorList>
    </citation>
    <scope>NUCLEOTIDE SEQUENCE [LARGE SCALE GENOMIC DNA]</scope>
    <source>
        <strain evidence="2">cv. JPN11</strain>
        <tissue evidence="1">Leaf</tissue>
    </source>
</reference>
<gene>
    <name evidence="1" type="ORF">OWV82_016849</name>
</gene>
<accession>A0ACC1XH69</accession>
<organism evidence="1 2">
    <name type="scientific">Melia azedarach</name>
    <name type="common">Chinaberry tree</name>
    <dbReference type="NCBI Taxonomy" id="155640"/>
    <lineage>
        <taxon>Eukaryota</taxon>
        <taxon>Viridiplantae</taxon>
        <taxon>Streptophyta</taxon>
        <taxon>Embryophyta</taxon>
        <taxon>Tracheophyta</taxon>
        <taxon>Spermatophyta</taxon>
        <taxon>Magnoliopsida</taxon>
        <taxon>eudicotyledons</taxon>
        <taxon>Gunneridae</taxon>
        <taxon>Pentapetalae</taxon>
        <taxon>rosids</taxon>
        <taxon>malvids</taxon>
        <taxon>Sapindales</taxon>
        <taxon>Meliaceae</taxon>
        <taxon>Melia</taxon>
    </lineage>
</organism>